<sequence>MFNSLNISGYNGRNALLNNEEHLVFAGTSYLGIAHNTEFRNYLIEGFELYGNNFGSSRIGNVALDIFETAENRLAEIIGSEKALTVSSGMLAGQMVLRQFEDHAHLFIAPGIHPALKPLNHPSRNYSYEQWSVQVLSELHTHKFPEAVIFINTVDILHARRYDLSWLHELPNDLNLIIVIDDSHGFGVIGEKGEGYWPLLPKGPNIERIMISSLGKAMGIPAGVIAGNVSRINKIKFDGLFGGSSPTTPAYLYAFLHANGIYSDARERLKKLITHFSNQIRTNKTVYYSDGLPVYFINNKKVYEHLLKQKIVLSSFPYPQPQSEPITRAVINSTHSINDIELLASALIECLKPL</sequence>
<evidence type="ECO:0000313" key="4">
    <source>
        <dbReference type="EMBL" id="MCO4292818.1"/>
    </source>
</evidence>
<comment type="cofactor">
    <cofactor evidence="1">
        <name>pyridoxal 5'-phosphate</name>
        <dbReference type="ChEBI" id="CHEBI:597326"/>
    </cofactor>
</comment>
<dbReference type="InterPro" id="IPR015421">
    <property type="entry name" value="PyrdxlP-dep_Trfase_major"/>
</dbReference>
<dbReference type="InterPro" id="IPR015422">
    <property type="entry name" value="PyrdxlP-dep_Trfase_small"/>
</dbReference>
<feature type="domain" description="Aminotransferase class I/classII large" evidence="3">
    <location>
        <begin position="137"/>
        <end position="346"/>
    </location>
</feature>
<keyword evidence="4" id="KW-0032">Aminotransferase</keyword>
<dbReference type="InterPro" id="IPR015424">
    <property type="entry name" value="PyrdxlP-dep_Trfase"/>
</dbReference>
<keyword evidence="2" id="KW-0808">Transferase</keyword>
<protein>
    <submittedName>
        <fullName evidence="4">Aminotransferase class I/II-fold pyridoxal phosphate-dependent enzyme</fullName>
    </submittedName>
</protein>
<evidence type="ECO:0000313" key="5">
    <source>
        <dbReference type="Proteomes" id="UP001155182"/>
    </source>
</evidence>
<gene>
    <name evidence="4" type="ORF">NF867_08100</name>
</gene>
<dbReference type="Pfam" id="PF00155">
    <property type="entry name" value="Aminotran_1_2"/>
    <property type="match status" value="1"/>
</dbReference>
<dbReference type="SUPFAM" id="SSF53383">
    <property type="entry name" value="PLP-dependent transferases"/>
    <property type="match status" value="1"/>
</dbReference>
<keyword evidence="5" id="KW-1185">Reference proteome</keyword>
<dbReference type="EMBL" id="JAMWYS010000028">
    <property type="protein sequence ID" value="MCO4292818.1"/>
    <property type="molecule type" value="Genomic_DNA"/>
</dbReference>
<accession>A0A9X2F6J0</accession>
<evidence type="ECO:0000259" key="3">
    <source>
        <dbReference type="Pfam" id="PF00155"/>
    </source>
</evidence>
<evidence type="ECO:0000256" key="1">
    <source>
        <dbReference type="ARBA" id="ARBA00001933"/>
    </source>
</evidence>
<organism evidence="4 5">
    <name type="scientific">Solitalea agri</name>
    <dbReference type="NCBI Taxonomy" id="2953739"/>
    <lineage>
        <taxon>Bacteria</taxon>
        <taxon>Pseudomonadati</taxon>
        <taxon>Bacteroidota</taxon>
        <taxon>Sphingobacteriia</taxon>
        <taxon>Sphingobacteriales</taxon>
        <taxon>Sphingobacteriaceae</taxon>
        <taxon>Solitalea</taxon>
    </lineage>
</organism>
<dbReference type="Gene3D" id="3.90.1150.10">
    <property type="entry name" value="Aspartate Aminotransferase, domain 1"/>
    <property type="match status" value="1"/>
</dbReference>
<dbReference type="Gene3D" id="3.40.640.10">
    <property type="entry name" value="Type I PLP-dependent aspartate aminotransferase-like (Major domain)"/>
    <property type="match status" value="1"/>
</dbReference>
<dbReference type="PANTHER" id="PTHR13693">
    <property type="entry name" value="CLASS II AMINOTRANSFERASE/8-AMINO-7-OXONONANOATE SYNTHASE"/>
    <property type="match status" value="1"/>
</dbReference>
<dbReference type="RefSeq" id="WP_252587311.1">
    <property type="nucleotide sequence ID" value="NZ_JAMWYS010000028.1"/>
</dbReference>
<dbReference type="AlphaFoldDB" id="A0A9X2F6J0"/>
<dbReference type="InterPro" id="IPR004839">
    <property type="entry name" value="Aminotransferase_I/II_large"/>
</dbReference>
<reference evidence="4" key="1">
    <citation type="submission" date="2022-06" db="EMBL/GenBank/DDBJ databases">
        <title>Solitalea sp. MAHUQ-68 isolated from rhizospheric soil.</title>
        <authorList>
            <person name="Huq M.A."/>
        </authorList>
    </citation>
    <scope>NUCLEOTIDE SEQUENCE</scope>
    <source>
        <strain evidence="4">MAHUQ-68</strain>
    </source>
</reference>
<name>A0A9X2F6J0_9SPHI</name>
<dbReference type="InterPro" id="IPR050087">
    <property type="entry name" value="AON_synthase_class-II"/>
</dbReference>
<dbReference type="GO" id="GO:0030170">
    <property type="term" value="F:pyridoxal phosphate binding"/>
    <property type="evidence" value="ECO:0007669"/>
    <property type="project" value="InterPro"/>
</dbReference>
<comment type="caution">
    <text evidence="4">The sequence shown here is derived from an EMBL/GenBank/DDBJ whole genome shotgun (WGS) entry which is preliminary data.</text>
</comment>
<evidence type="ECO:0000256" key="2">
    <source>
        <dbReference type="ARBA" id="ARBA00022679"/>
    </source>
</evidence>
<dbReference type="GO" id="GO:0008483">
    <property type="term" value="F:transaminase activity"/>
    <property type="evidence" value="ECO:0007669"/>
    <property type="project" value="UniProtKB-KW"/>
</dbReference>
<proteinExistence type="predicted"/>
<dbReference type="Proteomes" id="UP001155182">
    <property type="component" value="Unassembled WGS sequence"/>
</dbReference>